<organism evidence="3 4">
    <name type="scientific">Sphaeroforma arctica JP610</name>
    <dbReference type="NCBI Taxonomy" id="667725"/>
    <lineage>
        <taxon>Eukaryota</taxon>
        <taxon>Ichthyosporea</taxon>
        <taxon>Ichthyophonida</taxon>
        <taxon>Sphaeroforma</taxon>
    </lineage>
</organism>
<dbReference type="STRING" id="667725.A0A0L0F3D8"/>
<dbReference type="RefSeq" id="XP_014145109.1">
    <property type="nucleotide sequence ID" value="XM_014289634.1"/>
</dbReference>
<keyword evidence="1" id="KW-0853">WD repeat</keyword>
<protein>
    <recommendedName>
        <fullName evidence="5">Anaphase-promoting complex subunit 4 WD40 domain-containing protein</fullName>
    </recommendedName>
</protein>
<gene>
    <name evidence="3" type="ORF">SARC_16256</name>
</gene>
<sequence length="99" mass="10512">MNGIVEYALSTSSDDAQVLCWDLRTLNVVSSFKANPKCGKNGLALCGPNLLVASQQNKAAMRIYAWGKDQPVQRFSGPERIPIVACSPDGNVIVGGSDS</sequence>
<evidence type="ECO:0008006" key="5">
    <source>
        <dbReference type="Google" id="ProtNLM"/>
    </source>
</evidence>
<dbReference type="GO" id="GO:0006261">
    <property type="term" value="P:DNA-templated DNA replication"/>
    <property type="evidence" value="ECO:0007669"/>
    <property type="project" value="TreeGrafter"/>
</dbReference>
<evidence type="ECO:0000256" key="2">
    <source>
        <dbReference type="ARBA" id="ARBA00022737"/>
    </source>
</evidence>
<evidence type="ECO:0000313" key="3">
    <source>
        <dbReference type="EMBL" id="KNC71207.1"/>
    </source>
</evidence>
<dbReference type="PANTHER" id="PTHR18763:SF0">
    <property type="entry name" value="WD REPEAT-CONTAINING PROTEIN 18"/>
    <property type="match status" value="1"/>
</dbReference>
<name>A0A0L0F3D8_9EUKA</name>
<proteinExistence type="predicted"/>
<keyword evidence="4" id="KW-1185">Reference proteome</keyword>
<dbReference type="SUPFAM" id="SSF50978">
    <property type="entry name" value="WD40 repeat-like"/>
    <property type="match status" value="1"/>
</dbReference>
<dbReference type="InterPro" id="IPR045227">
    <property type="entry name" value="WDR18/Ipi3/RID3"/>
</dbReference>
<dbReference type="Proteomes" id="UP000054560">
    <property type="component" value="Unassembled WGS sequence"/>
</dbReference>
<dbReference type="PANTHER" id="PTHR18763">
    <property type="entry name" value="WD-REPEAT PROTEIN 18"/>
    <property type="match status" value="1"/>
</dbReference>
<dbReference type="InterPro" id="IPR015943">
    <property type="entry name" value="WD40/YVTN_repeat-like_dom_sf"/>
</dbReference>
<dbReference type="Gene3D" id="2.130.10.10">
    <property type="entry name" value="YVTN repeat-like/Quinoprotein amine dehydrogenase"/>
    <property type="match status" value="1"/>
</dbReference>
<evidence type="ECO:0000313" key="4">
    <source>
        <dbReference type="Proteomes" id="UP000054560"/>
    </source>
</evidence>
<dbReference type="AlphaFoldDB" id="A0A0L0F3D8"/>
<dbReference type="GeneID" id="25916760"/>
<dbReference type="EMBL" id="KQ249282">
    <property type="protein sequence ID" value="KNC71207.1"/>
    <property type="molecule type" value="Genomic_DNA"/>
</dbReference>
<dbReference type="GO" id="GO:0005656">
    <property type="term" value="C:nuclear pre-replicative complex"/>
    <property type="evidence" value="ECO:0007669"/>
    <property type="project" value="TreeGrafter"/>
</dbReference>
<dbReference type="GO" id="GO:0006364">
    <property type="term" value="P:rRNA processing"/>
    <property type="evidence" value="ECO:0007669"/>
    <property type="project" value="TreeGrafter"/>
</dbReference>
<dbReference type="InterPro" id="IPR036322">
    <property type="entry name" value="WD40_repeat_dom_sf"/>
</dbReference>
<feature type="non-terminal residue" evidence="3">
    <location>
        <position position="99"/>
    </location>
</feature>
<dbReference type="OrthoDB" id="6252103at2759"/>
<evidence type="ECO:0000256" key="1">
    <source>
        <dbReference type="ARBA" id="ARBA00022574"/>
    </source>
</evidence>
<accession>A0A0L0F3D8</accession>
<dbReference type="GO" id="GO:0120330">
    <property type="term" value="C:rixosome complex"/>
    <property type="evidence" value="ECO:0007669"/>
    <property type="project" value="TreeGrafter"/>
</dbReference>
<reference evidence="3 4" key="1">
    <citation type="submission" date="2011-02" db="EMBL/GenBank/DDBJ databases">
        <title>The Genome Sequence of Sphaeroforma arctica JP610.</title>
        <authorList>
            <consortium name="The Broad Institute Genome Sequencing Platform"/>
            <person name="Russ C."/>
            <person name="Cuomo C."/>
            <person name="Young S.K."/>
            <person name="Zeng Q."/>
            <person name="Gargeya S."/>
            <person name="Alvarado L."/>
            <person name="Berlin A."/>
            <person name="Chapman S.B."/>
            <person name="Chen Z."/>
            <person name="Freedman E."/>
            <person name="Gellesch M."/>
            <person name="Goldberg J."/>
            <person name="Griggs A."/>
            <person name="Gujja S."/>
            <person name="Heilman E."/>
            <person name="Heiman D."/>
            <person name="Howarth C."/>
            <person name="Mehta T."/>
            <person name="Neiman D."/>
            <person name="Pearson M."/>
            <person name="Roberts A."/>
            <person name="Saif S."/>
            <person name="Shea T."/>
            <person name="Shenoy N."/>
            <person name="Sisk P."/>
            <person name="Stolte C."/>
            <person name="Sykes S."/>
            <person name="White J."/>
            <person name="Yandava C."/>
            <person name="Burger G."/>
            <person name="Gray M.W."/>
            <person name="Holland P.W.H."/>
            <person name="King N."/>
            <person name="Lang F.B.F."/>
            <person name="Roger A.J."/>
            <person name="Ruiz-Trillo I."/>
            <person name="Haas B."/>
            <person name="Nusbaum C."/>
            <person name="Birren B."/>
        </authorList>
    </citation>
    <scope>NUCLEOTIDE SEQUENCE [LARGE SCALE GENOMIC DNA]</scope>
    <source>
        <strain evidence="3 4">JP610</strain>
    </source>
</reference>
<keyword evidence="2" id="KW-0677">Repeat</keyword>